<dbReference type="PRINTS" id="PR00344">
    <property type="entry name" value="BCTRLSENSOR"/>
</dbReference>
<evidence type="ECO:0000313" key="6">
    <source>
        <dbReference type="EMBL" id="CBH20261.1"/>
    </source>
</evidence>
<dbReference type="EC" id="2.7.13.3" evidence="2"/>
<dbReference type="PROSITE" id="PS50109">
    <property type="entry name" value="HIS_KIN"/>
    <property type="match status" value="1"/>
</dbReference>
<protein>
    <recommendedName>
        <fullName evidence="2">histidine kinase</fullName>
        <ecNumber evidence="2">2.7.13.3</ecNumber>
    </recommendedName>
</protein>
<dbReference type="GO" id="GO:0004673">
    <property type="term" value="F:protein histidine kinase activity"/>
    <property type="evidence" value="ECO:0007669"/>
    <property type="project" value="UniProtKB-EC"/>
</dbReference>
<dbReference type="InterPro" id="IPR036890">
    <property type="entry name" value="HATPase_C_sf"/>
</dbReference>
<keyword evidence="7" id="KW-1185">Reference proteome</keyword>
<keyword evidence="4" id="KW-0902">Two-component regulatory system</keyword>
<dbReference type="AlphaFoldDB" id="E3PR39"/>
<dbReference type="Gene3D" id="3.30.565.10">
    <property type="entry name" value="Histidine kinase-like ATPase, C-terminal domain"/>
    <property type="match status" value="1"/>
</dbReference>
<name>E3PR39_ACESD</name>
<dbReference type="InterPro" id="IPR003594">
    <property type="entry name" value="HATPase_dom"/>
</dbReference>
<keyword evidence="3" id="KW-0418">Kinase</keyword>
<dbReference type="InterPro" id="IPR005467">
    <property type="entry name" value="His_kinase_dom"/>
</dbReference>
<sequence length="97" mass="11062">MNSIEHGFSNKEKGKIYIKCTADHEFLYMHYEDDGIGISSENLKQIYEPFFTTNRQNGNSGLGMNIVFNLVNQKLKGTMSAQSTPLEFTSFDFKIPI</sequence>
<feature type="domain" description="Histidine kinase" evidence="5">
    <location>
        <begin position="1"/>
        <end position="97"/>
    </location>
</feature>
<dbReference type="BioCyc" id="CSTI499177:GJE9-137-MONOMER"/>
<dbReference type="KEGG" id="cst:CLOST_0131"/>
<evidence type="ECO:0000256" key="2">
    <source>
        <dbReference type="ARBA" id="ARBA00012438"/>
    </source>
</evidence>
<dbReference type="SUPFAM" id="SSF55874">
    <property type="entry name" value="ATPase domain of HSP90 chaperone/DNA topoisomerase II/histidine kinase"/>
    <property type="match status" value="1"/>
</dbReference>
<gene>
    <name evidence="6" type="ordered locus">CLOST_0131</name>
</gene>
<accession>E3PR39</accession>
<dbReference type="InterPro" id="IPR004358">
    <property type="entry name" value="Sig_transdc_His_kin-like_C"/>
</dbReference>
<proteinExistence type="predicted"/>
<evidence type="ECO:0000256" key="4">
    <source>
        <dbReference type="ARBA" id="ARBA00023012"/>
    </source>
</evidence>
<organism evidence="6 7">
    <name type="scientific">Acetoanaerobium sticklandii (strain ATCC 12662 / DSM 519 / JCM 1433 / CCUG 9281 / NCIMB 10654 / HF)</name>
    <name type="common">Clostridium sticklandii</name>
    <dbReference type="NCBI Taxonomy" id="499177"/>
    <lineage>
        <taxon>Bacteria</taxon>
        <taxon>Bacillati</taxon>
        <taxon>Bacillota</taxon>
        <taxon>Clostridia</taxon>
        <taxon>Peptostreptococcales</taxon>
        <taxon>Filifactoraceae</taxon>
        <taxon>Acetoanaerobium</taxon>
    </lineage>
</organism>
<evidence type="ECO:0000256" key="1">
    <source>
        <dbReference type="ARBA" id="ARBA00000085"/>
    </source>
</evidence>
<dbReference type="EMBL" id="FP565809">
    <property type="protein sequence ID" value="CBH20261.1"/>
    <property type="molecule type" value="Genomic_DNA"/>
</dbReference>
<dbReference type="eggNOG" id="COG4191">
    <property type="taxonomic scope" value="Bacteria"/>
</dbReference>
<dbReference type="GO" id="GO:0000160">
    <property type="term" value="P:phosphorelay signal transduction system"/>
    <property type="evidence" value="ECO:0007669"/>
    <property type="project" value="UniProtKB-KW"/>
</dbReference>
<evidence type="ECO:0000313" key="7">
    <source>
        <dbReference type="Proteomes" id="UP000007041"/>
    </source>
</evidence>
<reference evidence="7" key="1">
    <citation type="journal article" date="2010" name="BMC Genomics">
        <title>Clostridium sticklandii, a specialist in amino acid degradation:revisiting its metabolism through its genome sequence.</title>
        <authorList>
            <person name="Fonknechten N."/>
            <person name="Chaussonnerie S."/>
            <person name="Tricot S."/>
            <person name="Lajus A."/>
            <person name="Andreesen J.R."/>
            <person name="Perchat N."/>
            <person name="Pelletier E."/>
            <person name="Gouyvenoux M."/>
            <person name="Barbe V."/>
            <person name="Salanoubat M."/>
            <person name="Le Paslier D."/>
            <person name="Weissenbach J."/>
            <person name="Cohen G.N."/>
            <person name="Kreimeyer A."/>
        </authorList>
    </citation>
    <scope>NUCLEOTIDE SEQUENCE [LARGE SCALE GENOMIC DNA]</scope>
    <source>
        <strain evidence="7">ATCC 12662 / DSM 519 / JCM 1433 / CCUG 9281 / NCIMB 10654 / HF</strain>
    </source>
</reference>
<evidence type="ECO:0000256" key="3">
    <source>
        <dbReference type="ARBA" id="ARBA00022777"/>
    </source>
</evidence>
<comment type="catalytic activity">
    <reaction evidence="1">
        <text>ATP + protein L-histidine = ADP + protein N-phospho-L-histidine.</text>
        <dbReference type="EC" id="2.7.13.3"/>
    </reaction>
</comment>
<dbReference type="Pfam" id="PF02518">
    <property type="entry name" value="HATPase_c"/>
    <property type="match status" value="1"/>
</dbReference>
<keyword evidence="6" id="KW-0808">Transferase</keyword>
<dbReference type="Proteomes" id="UP000007041">
    <property type="component" value="Chromosome"/>
</dbReference>
<dbReference type="STRING" id="1511.CLOST_0131"/>
<evidence type="ECO:0000259" key="5">
    <source>
        <dbReference type="PROSITE" id="PS50109"/>
    </source>
</evidence>
<dbReference type="PANTHER" id="PTHR43065">
    <property type="entry name" value="SENSOR HISTIDINE KINASE"/>
    <property type="match status" value="1"/>
</dbReference>
<dbReference type="HOGENOM" id="CLU_2341894_0_0_9"/>